<dbReference type="EMBL" id="PGET01000001">
    <property type="protein sequence ID" value="PJJ27114.1"/>
    <property type="molecule type" value="Genomic_DNA"/>
</dbReference>
<gene>
    <name evidence="1" type="ORF">H171_0564</name>
</gene>
<accession>A0A2M8Z0X9</accession>
<protein>
    <submittedName>
        <fullName evidence="1">Uncharacterized protein DUF3793</fullName>
    </submittedName>
</protein>
<dbReference type="Proteomes" id="UP000231092">
    <property type="component" value="Unassembled WGS sequence"/>
</dbReference>
<dbReference type="InterPro" id="IPR024523">
    <property type="entry name" value="DUF3793"/>
</dbReference>
<dbReference type="Pfam" id="PF12672">
    <property type="entry name" value="DUF3793"/>
    <property type="match status" value="1"/>
</dbReference>
<dbReference type="AlphaFoldDB" id="A0A2M8Z0X9"/>
<evidence type="ECO:0000313" key="1">
    <source>
        <dbReference type="EMBL" id="PJJ27114.1"/>
    </source>
</evidence>
<proteinExistence type="predicted"/>
<comment type="caution">
    <text evidence="1">The sequence shown here is derived from an EMBL/GenBank/DDBJ whole genome shotgun (WGS) entry which is preliminary data.</text>
</comment>
<evidence type="ECO:0000313" key="2">
    <source>
        <dbReference type="Proteomes" id="UP000231092"/>
    </source>
</evidence>
<sequence length="187" mass="21345">MLLERNLIEYCSPTLASIKTANLFSHPFSSEVDLESQLSHLNGQLGEKGISLLLLCWRGNKALIYVYRKTHLQADLNQPEVGKFLKVYGYEHMEVDAALKKLKERMNQEGEFPHEIGVFLGYPLGDVVGFIQNGGKNCKCTGCWKVYSDECEAVKLFARYKKCRIMYENLWQNGRTIWQLTVASTGK</sequence>
<organism evidence="1 2">
    <name type="scientific">[Clostridium] celerecrescens 18A</name>
    <dbReference type="NCBI Taxonomy" id="1286362"/>
    <lineage>
        <taxon>Bacteria</taxon>
        <taxon>Bacillati</taxon>
        <taxon>Bacillota</taxon>
        <taxon>Clostridia</taxon>
        <taxon>Lachnospirales</taxon>
        <taxon>Lachnospiraceae</taxon>
        <taxon>Lacrimispora</taxon>
    </lineage>
</organism>
<reference evidence="1 2" key="1">
    <citation type="submission" date="2017-11" db="EMBL/GenBank/DDBJ databases">
        <title>Understudied soil microbes with underappreciated capabilities: Untangling the Clostridium saccharolyticum group.</title>
        <authorList>
            <person name="Leschine S."/>
        </authorList>
    </citation>
    <scope>NUCLEOTIDE SEQUENCE [LARGE SCALE GENOMIC DNA]</scope>
    <source>
        <strain evidence="1 2">18A</strain>
    </source>
</reference>
<name>A0A2M8Z0X9_9FIRM</name>
<dbReference type="OrthoDB" id="5393676at2"/>